<dbReference type="Pfam" id="PF14691">
    <property type="entry name" value="Fer4_20"/>
    <property type="match status" value="1"/>
</dbReference>
<evidence type="ECO:0000259" key="4">
    <source>
        <dbReference type="PROSITE" id="PS51379"/>
    </source>
</evidence>
<dbReference type="PRINTS" id="PR00469">
    <property type="entry name" value="PNDRDTASEII"/>
</dbReference>
<proteinExistence type="predicted"/>
<name>A0A1I3N9E4_9RHOB</name>
<dbReference type="Gene3D" id="3.50.50.60">
    <property type="entry name" value="FAD/NAD(P)-binding domain"/>
    <property type="match status" value="2"/>
</dbReference>
<protein>
    <submittedName>
        <fullName evidence="5">Glutamate synthase (NADPH/NADH) small chain</fullName>
    </submittedName>
</protein>
<dbReference type="Pfam" id="PF12838">
    <property type="entry name" value="Fer4_7"/>
    <property type="match status" value="1"/>
</dbReference>
<keyword evidence="3" id="KW-0411">Iron-sulfur</keyword>
<dbReference type="Gene3D" id="3.30.70.20">
    <property type="match status" value="1"/>
</dbReference>
<dbReference type="PANTHER" id="PTHR42783">
    <property type="entry name" value="GLUTAMATE SYNTHASE [NADPH] SMALL CHAIN"/>
    <property type="match status" value="1"/>
</dbReference>
<reference evidence="6" key="1">
    <citation type="submission" date="2016-10" db="EMBL/GenBank/DDBJ databases">
        <authorList>
            <person name="Varghese N."/>
            <person name="Submissions S."/>
        </authorList>
    </citation>
    <scope>NUCLEOTIDE SEQUENCE [LARGE SCALE GENOMIC DNA]</scope>
    <source>
        <strain evidence="6">DSM 26471</strain>
    </source>
</reference>
<dbReference type="SUPFAM" id="SSF54862">
    <property type="entry name" value="4Fe-4S ferredoxins"/>
    <property type="match status" value="1"/>
</dbReference>
<dbReference type="SUPFAM" id="SSF46548">
    <property type="entry name" value="alpha-helical ferredoxin"/>
    <property type="match status" value="1"/>
</dbReference>
<dbReference type="AlphaFoldDB" id="A0A1I3N9E4"/>
<evidence type="ECO:0000256" key="3">
    <source>
        <dbReference type="ARBA" id="ARBA00023014"/>
    </source>
</evidence>
<dbReference type="RefSeq" id="WP_090059309.1">
    <property type="nucleotide sequence ID" value="NZ_FORH01000002.1"/>
</dbReference>
<feature type="domain" description="4Fe-4S ferredoxin-type" evidence="4">
    <location>
        <begin position="174"/>
        <end position="205"/>
    </location>
</feature>
<dbReference type="InterPro" id="IPR009051">
    <property type="entry name" value="Helical_ferredxn"/>
</dbReference>
<dbReference type="Gene3D" id="1.10.1060.10">
    <property type="entry name" value="Alpha-helical ferredoxin"/>
    <property type="match status" value="1"/>
</dbReference>
<gene>
    <name evidence="5" type="ORF">SAMN04487991_1304</name>
</gene>
<dbReference type="GO" id="GO:0016491">
    <property type="term" value="F:oxidoreductase activity"/>
    <property type="evidence" value="ECO:0007669"/>
    <property type="project" value="InterPro"/>
</dbReference>
<dbReference type="PRINTS" id="PR00368">
    <property type="entry name" value="FADPNR"/>
</dbReference>
<dbReference type="Pfam" id="PF07992">
    <property type="entry name" value="Pyr_redox_2"/>
    <property type="match status" value="1"/>
</dbReference>
<keyword evidence="6" id="KW-1185">Reference proteome</keyword>
<dbReference type="STRING" id="588602.SAMN04487991_1304"/>
<dbReference type="InterPro" id="IPR017896">
    <property type="entry name" value="4Fe4S_Fe-S-bd"/>
</dbReference>
<evidence type="ECO:0000313" key="5">
    <source>
        <dbReference type="EMBL" id="SFJ05888.1"/>
    </source>
</evidence>
<evidence type="ECO:0000256" key="2">
    <source>
        <dbReference type="ARBA" id="ARBA00023004"/>
    </source>
</evidence>
<dbReference type="InterPro" id="IPR036188">
    <property type="entry name" value="FAD/NAD-bd_sf"/>
</dbReference>
<keyword evidence="1" id="KW-0479">Metal-binding</keyword>
<dbReference type="GO" id="GO:0046872">
    <property type="term" value="F:metal ion binding"/>
    <property type="evidence" value="ECO:0007669"/>
    <property type="project" value="UniProtKB-KW"/>
</dbReference>
<sequence>MSLRDVLSPFTAWKHVIDTPVTIQDPFNREAADRYRGFHQNDMDKCIGCGSCEEICQNDAIDMVPVEGQNAGPGDSGLRPMIDYGRCCWCALCVDVCMTGSLTMSNEYTWVDSDPDAFRFIPGVDGKSWDLEPKGYQREDTRRLTGTTRAPMGEMEPEARIGNFDEIVDGFTREQAVIEADRCVECGLCVATCPAHMDIPDYISKVRDGDYEGGLQILYETNPFSQACGRICTHKCETTCAAMHEGDAIAIRWLKRDITDNVPRERYFDLIQKPDVPETGQKIAVIGAGPAGLTTAYDLARKGHKVVVFEALDKPGGMMRYGIPEYRLPYDVLDHEISVIESMGVEIRCNMRVGHEISMQQLEKAYDAVVLSIGLHQGRSTRVPGSEKAEAAIDLLRRITAGEEVPVPEQVAVIGGGNVAMDIARSMARLQKVKYDKVGVTITALEELDRFLADAEEIKEAQEEGCVIYPARGPQEITLEGENVTGLRTWKVKAIFDDEGRFAPKYDEADEMVHPAQMVVEAIGQMSDISLLGAELTEKLEWNRGRIMIDADGQTSEAWLWAAGDVTSGPDVIHAVADGHRVARSVGKMLATKREKLQ</sequence>
<feature type="domain" description="4Fe-4S ferredoxin-type" evidence="4">
    <location>
        <begin position="78"/>
        <end position="107"/>
    </location>
</feature>
<dbReference type="Proteomes" id="UP000199630">
    <property type="component" value="Unassembled WGS sequence"/>
</dbReference>
<dbReference type="SUPFAM" id="SSF51971">
    <property type="entry name" value="Nucleotide-binding domain"/>
    <property type="match status" value="2"/>
</dbReference>
<dbReference type="InterPro" id="IPR017900">
    <property type="entry name" value="4Fe4S_Fe_S_CS"/>
</dbReference>
<dbReference type="PROSITE" id="PS51379">
    <property type="entry name" value="4FE4S_FER_2"/>
    <property type="match status" value="3"/>
</dbReference>
<dbReference type="GO" id="GO:0051536">
    <property type="term" value="F:iron-sulfur cluster binding"/>
    <property type="evidence" value="ECO:0007669"/>
    <property type="project" value="UniProtKB-KW"/>
</dbReference>
<organism evidence="5 6">
    <name type="scientific">Celeribacter neptunius</name>
    <dbReference type="NCBI Taxonomy" id="588602"/>
    <lineage>
        <taxon>Bacteria</taxon>
        <taxon>Pseudomonadati</taxon>
        <taxon>Pseudomonadota</taxon>
        <taxon>Alphaproteobacteria</taxon>
        <taxon>Rhodobacterales</taxon>
        <taxon>Roseobacteraceae</taxon>
        <taxon>Celeribacter</taxon>
    </lineage>
</organism>
<keyword evidence="2" id="KW-0408">Iron</keyword>
<accession>A0A1I3N9E4</accession>
<evidence type="ECO:0000256" key="1">
    <source>
        <dbReference type="ARBA" id="ARBA00022723"/>
    </source>
</evidence>
<feature type="domain" description="4Fe-4S ferredoxin-type" evidence="4">
    <location>
        <begin position="37"/>
        <end position="66"/>
    </location>
</feature>
<dbReference type="OrthoDB" id="9803192at2"/>
<dbReference type="PROSITE" id="PS00198">
    <property type="entry name" value="4FE4S_FER_1"/>
    <property type="match status" value="1"/>
</dbReference>
<evidence type="ECO:0000313" key="6">
    <source>
        <dbReference type="Proteomes" id="UP000199630"/>
    </source>
</evidence>
<dbReference type="PANTHER" id="PTHR42783:SF3">
    <property type="entry name" value="GLUTAMATE SYNTHASE [NADPH] SMALL CHAIN-RELATED"/>
    <property type="match status" value="1"/>
</dbReference>
<dbReference type="InterPro" id="IPR023753">
    <property type="entry name" value="FAD/NAD-binding_dom"/>
</dbReference>
<dbReference type="EMBL" id="FORH01000002">
    <property type="protein sequence ID" value="SFJ05888.1"/>
    <property type="molecule type" value="Genomic_DNA"/>
</dbReference>
<dbReference type="InterPro" id="IPR028261">
    <property type="entry name" value="DPD_II"/>
</dbReference>